<feature type="region of interest" description="Disordered" evidence="1">
    <location>
        <begin position="1"/>
        <end position="87"/>
    </location>
</feature>
<protein>
    <recommendedName>
        <fullName evidence="4">BTB domain-containing protein</fullName>
    </recommendedName>
</protein>
<sequence length="392" mass="44406">MTKMTNDTMRSRGGEEKGPEKPETAPKPELADESIEPKEERKTAKESYDDYIKALPPPFWETKRPPRFSESGNTPPPRSQQDRSAQEIAASINALWSSALLQRNFAPWDETLTLSNTDSAEPEEEPPIWNQSSEAEQSGRKLSKKEKKAQKRVRASRNSAGPSILEDNGERVEPSNGASSEGRELFHDPGPAPTVDGGVENSTVESPEPAFEPIKPEGDEIHYCVSSRHLMLASDWFRRTLTREEFVEASKDPSDERYHISASDWDEEALLILLNIFHVRTRRIPATVSLEMLAKIAVLVDYYELENAEVMERDVRDWIAHVRRSFPIPDSYCRDLMLWICISRVFHMSEEFEKATAVAIKRSEGWIQTLGLPIHEGITCMPATCIRGNHDC</sequence>
<dbReference type="EMBL" id="JAKJXO020000001">
    <property type="protein sequence ID" value="KAL1612057.1"/>
    <property type="molecule type" value="Genomic_DNA"/>
</dbReference>
<evidence type="ECO:0000313" key="2">
    <source>
        <dbReference type="EMBL" id="KAL1612057.1"/>
    </source>
</evidence>
<evidence type="ECO:0000313" key="3">
    <source>
        <dbReference type="Proteomes" id="UP001521785"/>
    </source>
</evidence>
<dbReference type="Proteomes" id="UP001521785">
    <property type="component" value="Unassembled WGS sequence"/>
</dbReference>
<comment type="caution">
    <text evidence="2">The sequence shown here is derived from an EMBL/GenBank/DDBJ whole genome shotgun (WGS) entry which is preliminary data.</text>
</comment>
<feature type="compositionally biased region" description="Basic residues" evidence="1">
    <location>
        <begin position="141"/>
        <end position="155"/>
    </location>
</feature>
<feature type="region of interest" description="Disordered" evidence="1">
    <location>
        <begin position="112"/>
        <end position="215"/>
    </location>
</feature>
<gene>
    <name evidence="2" type="ORF">SLS60_000280</name>
</gene>
<reference evidence="2 3" key="1">
    <citation type="submission" date="2024-02" db="EMBL/GenBank/DDBJ databases">
        <title>De novo assembly and annotation of 12 fungi associated with fruit tree decline syndrome in Ontario, Canada.</title>
        <authorList>
            <person name="Sulman M."/>
            <person name="Ellouze W."/>
            <person name="Ilyukhin E."/>
        </authorList>
    </citation>
    <scope>NUCLEOTIDE SEQUENCE [LARGE SCALE GENOMIC DNA]</scope>
    <source>
        <strain evidence="2 3">M42-189</strain>
    </source>
</reference>
<accession>A0ABR3S791</accession>
<proteinExistence type="predicted"/>
<keyword evidence="3" id="KW-1185">Reference proteome</keyword>
<evidence type="ECO:0008006" key="4">
    <source>
        <dbReference type="Google" id="ProtNLM"/>
    </source>
</evidence>
<organism evidence="2 3">
    <name type="scientific">Paraconiothyrium brasiliense</name>
    <dbReference type="NCBI Taxonomy" id="300254"/>
    <lineage>
        <taxon>Eukaryota</taxon>
        <taxon>Fungi</taxon>
        <taxon>Dikarya</taxon>
        <taxon>Ascomycota</taxon>
        <taxon>Pezizomycotina</taxon>
        <taxon>Dothideomycetes</taxon>
        <taxon>Pleosporomycetidae</taxon>
        <taxon>Pleosporales</taxon>
        <taxon>Massarineae</taxon>
        <taxon>Didymosphaeriaceae</taxon>
        <taxon>Paraconiothyrium</taxon>
    </lineage>
</organism>
<feature type="compositionally biased region" description="Basic and acidic residues" evidence="1">
    <location>
        <begin position="9"/>
        <end position="52"/>
    </location>
</feature>
<evidence type="ECO:0000256" key="1">
    <source>
        <dbReference type="SAM" id="MobiDB-lite"/>
    </source>
</evidence>
<name>A0ABR3S791_9PLEO</name>